<evidence type="ECO:0000313" key="1">
    <source>
        <dbReference type="EMBL" id="RRI06390.1"/>
    </source>
</evidence>
<dbReference type="EMBL" id="RQXT01000003">
    <property type="protein sequence ID" value="RRI06390.1"/>
    <property type="molecule type" value="Genomic_DNA"/>
</dbReference>
<proteinExistence type="predicted"/>
<keyword evidence="2" id="KW-1185">Reference proteome</keyword>
<evidence type="ECO:0000313" key="2">
    <source>
        <dbReference type="Proteomes" id="UP000273786"/>
    </source>
</evidence>
<dbReference type="Proteomes" id="UP000273786">
    <property type="component" value="Unassembled WGS sequence"/>
</dbReference>
<dbReference type="OrthoDB" id="8086377at2"/>
<organism evidence="1 2">
    <name type="scientific">Mesorhizobium tamadayense</name>
    <dbReference type="NCBI Taxonomy" id="425306"/>
    <lineage>
        <taxon>Bacteria</taxon>
        <taxon>Pseudomonadati</taxon>
        <taxon>Pseudomonadota</taxon>
        <taxon>Alphaproteobacteria</taxon>
        <taxon>Hyphomicrobiales</taxon>
        <taxon>Phyllobacteriaceae</taxon>
        <taxon>Mesorhizobium</taxon>
    </lineage>
</organism>
<protein>
    <submittedName>
        <fullName evidence="1">Uncharacterized protein</fullName>
    </submittedName>
</protein>
<reference evidence="1 2" key="1">
    <citation type="submission" date="2018-11" db="EMBL/GenBank/DDBJ databases">
        <title>the genome of Mesorhizobium tamadayense DSM 28320.</title>
        <authorList>
            <person name="Gao J."/>
        </authorList>
    </citation>
    <scope>NUCLEOTIDE SEQUENCE [LARGE SCALE GENOMIC DNA]</scope>
    <source>
        <strain evidence="1 2">DSM 28320</strain>
    </source>
</reference>
<dbReference type="RefSeq" id="WP_124996070.1">
    <property type="nucleotide sequence ID" value="NZ_RQXT01000003.1"/>
</dbReference>
<gene>
    <name evidence="1" type="ORF">EH240_03715</name>
</gene>
<accession>A0A3P3G688</accession>
<sequence length="74" mass="8020">MSVAKWAARPASAEQLLESILQNARSGDIISVKSAIQSIRDLDPYPSVTDEELTADIVEVATGRGLFVCFDSHE</sequence>
<name>A0A3P3G688_9HYPH</name>
<comment type="caution">
    <text evidence="1">The sequence shown here is derived from an EMBL/GenBank/DDBJ whole genome shotgun (WGS) entry which is preliminary data.</text>
</comment>
<dbReference type="AlphaFoldDB" id="A0A3P3G688"/>